<proteinExistence type="inferred from homology"/>
<comment type="similarity">
    <text evidence="2 8">Belongs to the sulfotransferase 6 family.</text>
</comment>
<comment type="caution">
    <text evidence="10">The sequence shown here is derived from an EMBL/GenBank/DDBJ whole genome shotgun (WGS) entry which is preliminary data.</text>
</comment>
<accession>A0AAV3Z498</accession>
<dbReference type="Pfam" id="PF03567">
    <property type="entry name" value="Sulfotransfer_2"/>
    <property type="match status" value="1"/>
</dbReference>
<evidence type="ECO:0000256" key="5">
    <source>
        <dbReference type="ARBA" id="ARBA00022989"/>
    </source>
</evidence>
<evidence type="ECO:0000256" key="3">
    <source>
        <dbReference type="ARBA" id="ARBA00022679"/>
    </source>
</evidence>
<dbReference type="GO" id="GO:0017095">
    <property type="term" value="F:heparan sulfate 6-sulfotransferase activity"/>
    <property type="evidence" value="ECO:0007669"/>
    <property type="project" value="TreeGrafter"/>
</dbReference>
<keyword evidence="5" id="KW-1133">Transmembrane helix</keyword>
<evidence type="ECO:0000256" key="8">
    <source>
        <dbReference type="RuleBase" id="RU364122"/>
    </source>
</evidence>
<evidence type="ECO:0000313" key="10">
    <source>
        <dbReference type="EMBL" id="GFN89223.1"/>
    </source>
</evidence>
<dbReference type="InterPro" id="IPR010635">
    <property type="entry name" value="Heparan_SO4-6-sulfoTrfase"/>
</dbReference>
<protein>
    <recommendedName>
        <fullName evidence="8">Heparan-sulfate 6-O-sulfotransferase</fullName>
        <ecNumber evidence="8">2.8.2.-</ecNumber>
    </recommendedName>
</protein>
<organism evidence="10 11">
    <name type="scientific">Plakobranchus ocellatus</name>
    <dbReference type="NCBI Taxonomy" id="259542"/>
    <lineage>
        <taxon>Eukaryota</taxon>
        <taxon>Metazoa</taxon>
        <taxon>Spiralia</taxon>
        <taxon>Lophotrochozoa</taxon>
        <taxon>Mollusca</taxon>
        <taxon>Gastropoda</taxon>
        <taxon>Heterobranchia</taxon>
        <taxon>Euthyneura</taxon>
        <taxon>Panpulmonata</taxon>
        <taxon>Sacoglossa</taxon>
        <taxon>Placobranchoidea</taxon>
        <taxon>Plakobranchidae</taxon>
        <taxon>Plakobranchus</taxon>
    </lineage>
</organism>
<evidence type="ECO:0000313" key="11">
    <source>
        <dbReference type="Proteomes" id="UP000735302"/>
    </source>
</evidence>
<comment type="function">
    <text evidence="8">6-O-sulfation enzyme which catalyzes the transfer of sulfate from 3'-phosphoadenosine 5'-phosphosulfate (PAPS) to position 6 of the N-sulfoglucosamine residue (GlcNS) of heparan sulfate.</text>
</comment>
<dbReference type="EC" id="2.8.2.-" evidence="8"/>
<dbReference type="InterPro" id="IPR027417">
    <property type="entry name" value="P-loop_NTPase"/>
</dbReference>
<feature type="compositionally biased region" description="Acidic residues" evidence="9">
    <location>
        <begin position="311"/>
        <end position="323"/>
    </location>
</feature>
<dbReference type="PANTHER" id="PTHR12812:SF0">
    <property type="entry name" value="HEPARAN-SULFATE 6-O-SULFOTRANSFERASE"/>
    <property type="match status" value="1"/>
</dbReference>
<keyword evidence="6 8" id="KW-0472">Membrane</keyword>
<evidence type="ECO:0000256" key="4">
    <source>
        <dbReference type="ARBA" id="ARBA00022692"/>
    </source>
</evidence>
<dbReference type="EMBL" id="BLXT01001916">
    <property type="protein sequence ID" value="GFN89223.1"/>
    <property type="molecule type" value="Genomic_DNA"/>
</dbReference>
<evidence type="ECO:0000256" key="6">
    <source>
        <dbReference type="ARBA" id="ARBA00023136"/>
    </source>
</evidence>
<dbReference type="InterPro" id="IPR005331">
    <property type="entry name" value="Sulfotransferase"/>
</dbReference>
<evidence type="ECO:0000256" key="7">
    <source>
        <dbReference type="ARBA" id="ARBA00023180"/>
    </source>
</evidence>
<evidence type="ECO:0000256" key="1">
    <source>
        <dbReference type="ARBA" id="ARBA00004167"/>
    </source>
</evidence>
<comment type="subcellular location">
    <subcellularLocation>
        <location evidence="1">Membrane</location>
        <topology evidence="1">Single-pass membrane protein</topology>
    </subcellularLocation>
    <subcellularLocation>
        <location evidence="8">Membrane</location>
        <topology evidence="8">Single-pass type II membrane protein</topology>
    </subcellularLocation>
</comment>
<sequence length="352" mass="41000">MTRKLCAVFFALLLGTVLFLTFFAFYTCKGTVCFGATDISMTNVQDYEAFLDDRLIKHKFGEDDLLRVGGKVDLEGEDVLVYLHIQKTGGATFGRHLVHDLVVDPPCLCKDGVKKCECITKNKRVWLFSRHSTGWVCGLHADWTELNGCVDKWFQKADIVSRRKFRRHNLAFNRMTRMLSNLSRVNCYNRTGLDEDLISRTLVKSAKENLLDFAFFGIVEEQEKTQFLFEQTFGLKFKRVFQQKQNTHVERLNVSQEMRDVVIRTNRPDIELYQFAKDLFYQRVETMEKRLGYSVEEYFDHYREADGKLMEEEEAEEELEDDSGMQYGKGDEERLKHYPGEVSVTPTVSGLR</sequence>
<keyword evidence="11" id="KW-1185">Reference proteome</keyword>
<dbReference type="AlphaFoldDB" id="A0AAV3Z498"/>
<keyword evidence="8" id="KW-0735">Signal-anchor</keyword>
<keyword evidence="7" id="KW-0325">Glycoprotein</keyword>
<reference evidence="10 11" key="1">
    <citation type="journal article" date="2021" name="Elife">
        <title>Chloroplast acquisition without the gene transfer in kleptoplastic sea slugs, Plakobranchus ocellatus.</title>
        <authorList>
            <person name="Maeda T."/>
            <person name="Takahashi S."/>
            <person name="Yoshida T."/>
            <person name="Shimamura S."/>
            <person name="Takaki Y."/>
            <person name="Nagai Y."/>
            <person name="Toyoda A."/>
            <person name="Suzuki Y."/>
            <person name="Arimoto A."/>
            <person name="Ishii H."/>
            <person name="Satoh N."/>
            <person name="Nishiyama T."/>
            <person name="Hasebe M."/>
            <person name="Maruyama T."/>
            <person name="Minagawa J."/>
            <person name="Obokata J."/>
            <person name="Shigenobu S."/>
        </authorList>
    </citation>
    <scope>NUCLEOTIDE SEQUENCE [LARGE SCALE GENOMIC DNA]</scope>
</reference>
<name>A0AAV3Z498_9GAST</name>
<evidence type="ECO:0000256" key="2">
    <source>
        <dbReference type="ARBA" id="ARBA00010109"/>
    </source>
</evidence>
<feature type="compositionally biased region" description="Basic and acidic residues" evidence="9">
    <location>
        <begin position="329"/>
        <end position="339"/>
    </location>
</feature>
<evidence type="ECO:0000256" key="9">
    <source>
        <dbReference type="SAM" id="MobiDB-lite"/>
    </source>
</evidence>
<keyword evidence="3 8" id="KW-0808">Transferase</keyword>
<gene>
    <name evidence="10" type="ORF">PoB_001572900</name>
</gene>
<dbReference type="Proteomes" id="UP000735302">
    <property type="component" value="Unassembled WGS sequence"/>
</dbReference>
<comment type="catalytic activity">
    <reaction evidence="8">
        <text>alpha-D-glucosaminyl-[heparan sulfate](n) + 3'-phosphoadenylyl sulfate = 6-sulfo-alpha-D-glucosaminyl-[heparan sulfate](n) + adenosine 3',5'-bisphosphate + H(+)</text>
        <dbReference type="Rhea" id="RHEA:56604"/>
        <dbReference type="Rhea" id="RHEA-COMP:9830"/>
        <dbReference type="Rhea" id="RHEA-COMP:14621"/>
        <dbReference type="ChEBI" id="CHEBI:15378"/>
        <dbReference type="ChEBI" id="CHEBI:58339"/>
        <dbReference type="ChEBI" id="CHEBI:58343"/>
        <dbReference type="ChEBI" id="CHEBI:58388"/>
        <dbReference type="ChEBI" id="CHEBI:140604"/>
    </reaction>
</comment>
<dbReference type="PANTHER" id="PTHR12812">
    <property type="entry name" value="HEPARAN SULFATE 6-O-SULFOTRANSFERASE 3"/>
    <property type="match status" value="1"/>
</dbReference>
<keyword evidence="4" id="KW-0812">Transmembrane</keyword>
<feature type="region of interest" description="Disordered" evidence="9">
    <location>
        <begin position="309"/>
        <end position="352"/>
    </location>
</feature>
<dbReference type="GO" id="GO:0016020">
    <property type="term" value="C:membrane"/>
    <property type="evidence" value="ECO:0007669"/>
    <property type="project" value="UniProtKB-SubCell"/>
</dbReference>
<dbReference type="Gene3D" id="3.40.50.300">
    <property type="entry name" value="P-loop containing nucleotide triphosphate hydrolases"/>
    <property type="match status" value="1"/>
</dbReference>